<evidence type="ECO:0000259" key="9">
    <source>
        <dbReference type="PROSITE" id="PS51826"/>
    </source>
</evidence>
<evidence type="ECO:0000256" key="7">
    <source>
        <dbReference type="RuleBase" id="RU003423"/>
    </source>
</evidence>
<dbReference type="Pfam" id="PF00198">
    <property type="entry name" value="2-oxoacid_dh"/>
    <property type="match status" value="1"/>
</dbReference>
<feature type="domain" description="Lipoyl-binding" evidence="8">
    <location>
        <begin position="1"/>
        <end position="74"/>
    </location>
</feature>
<organism evidence="10 11">
    <name type="scientific">Candidatus Mesenet longicola</name>
    <dbReference type="NCBI Taxonomy" id="1892558"/>
    <lineage>
        <taxon>Bacteria</taxon>
        <taxon>Pseudomonadati</taxon>
        <taxon>Pseudomonadota</taxon>
        <taxon>Alphaproteobacteria</taxon>
        <taxon>Rickettsiales</taxon>
        <taxon>Anaplasmataceae</taxon>
        <taxon>Candidatus Mesenet</taxon>
    </lineage>
</organism>
<gene>
    <name evidence="10" type="primary">pdhC</name>
    <name evidence="10" type="ORF">sL5_02780</name>
</gene>
<dbReference type="PANTHER" id="PTHR23151">
    <property type="entry name" value="DIHYDROLIPOAMIDE ACETYL/SUCCINYL-TRANSFERASE-RELATED"/>
    <property type="match status" value="1"/>
</dbReference>
<dbReference type="InterPro" id="IPR001078">
    <property type="entry name" value="2-oxoacid_DH_actylTfrase"/>
</dbReference>
<keyword evidence="7" id="KW-0012">Acyltransferase</keyword>
<dbReference type="InterPro" id="IPR011053">
    <property type="entry name" value="Single_hybrid_motif"/>
</dbReference>
<dbReference type="GO" id="GO:0004742">
    <property type="term" value="F:dihydrolipoyllysine-residue acetyltransferase activity"/>
    <property type="evidence" value="ECO:0007669"/>
    <property type="project" value="UniProtKB-EC"/>
</dbReference>
<comment type="similarity">
    <text evidence="2 7">Belongs to the 2-oxoacid dehydrogenase family.</text>
</comment>
<dbReference type="GO" id="GO:0006086">
    <property type="term" value="P:pyruvate decarboxylation to acetyl-CoA"/>
    <property type="evidence" value="ECO:0007669"/>
    <property type="project" value="InterPro"/>
</dbReference>
<dbReference type="AlphaFoldDB" id="A0A8J3MNV6"/>
<keyword evidence="10" id="KW-0670">Pyruvate</keyword>
<evidence type="ECO:0000256" key="4">
    <source>
        <dbReference type="ARBA" id="ARBA00022823"/>
    </source>
</evidence>
<dbReference type="InterPro" id="IPR023213">
    <property type="entry name" value="CAT-like_dom_sf"/>
</dbReference>
<dbReference type="PROSITE" id="PS51826">
    <property type="entry name" value="PSBD"/>
    <property type="match status" value="1"/>
</dbReference>
<feature type="domain" description="Peripheral subunit-binding (PSBD)" evidence="9">
    <location>
        <begin position="118"/>
        <end position="155"/>
    </location>
</feature>
<name>A0A8J3MNV6_9RICK</name>
<dbReference type="Pfam" id="PF02817">
    <property type="entry name" value="E3_binding"/>
    <property type="match status" value="1"/>
</dbReference>
<dbReference type="Pfam" id="PF00364">
    <property type="entry name" value="Biotin_lipoyl"/>
    <property type="match status" value="1"/>
</dbReference>
<proteinExistence type="inferred from homology"/>
<dbReference type="InterPro" id="IPR003016">
    <property type="entry name" value="2-oxoA_DH_lipoyl-BS"/>
</dbReference>
<accession>A0A8J3MNV6</accession>
<evidence type="ECO:0000259" key="8">
    <source>
        <dbReference type="PROSITE" id="PS50968"/>
    </source>
</evidence>
<dbReference type="PANTHER" id="PTHR23151:SF90">
    <property type="entry name" value="DIHYDROLIPOYLLYSINE-RESIDUE ACETYLTRANSFERASE COMPONENT OF PYRUVATE DEHYDROGENASE COMPLEX, MITOCHONDRIAL-RELATED"/>
    <property type="match status" value="1"/>
</dbReference>
<comment type="function">
    <text evidence="5">The pyruvate dehydrogenase complex catalyzes the overall conversion of pyruvate to acetyl-CoA and CO(2). It contains multiple copies of three enzymatic components: pyruvate dehydrogenase (E1), dihydrolipoamide acetyltransferase (E2) and lipoamide dehydrogenase (E3).</text>
</comment>
<evidence type="ECO:0000256" key="5">
    <source>
        <dbReference type="ARBA" id="ARBA00025211"/>
    </source>
</evidence>
<dbReference type="Gene3D" id="2.40.50.100">
    <property type="match status" value="1"/>
</dbReference>
<dbReference type="EMBL" id="BNGU01000007">
    <property type="protein sequence ID" value="GHM59285.1"/>
    <property type="molecule type" value="Genomic_DNA"/>
</dbReference>
<dbReference type="Gene3D" id="3.30.559.10">
    <property type="entry name" value="Chloramphenicol acetyltransferase-like domain"/>
    <property type="match status" value="1"/>
</dbReference>
<evidence type="ECO:0000256" key="6">
    <source>
        <dbReference type="ARBA" id="ARBA00048370"/>
    </source>
</evidence>
<dbReference type="SUPFAM" id="SSF52777">
    <property type="entry name" value="CoA-dependent acyltransferases"/>
    <property type="match status" value="1"/>
</dbReference>
<dbReference type="InterPro" id="IPR004167">
    <property type="entry name" value="PSBD"/>
</dbReference>
<evidence type="ECO:0000256" key="3">
    <source>
        <dbReference type="ARBA" id="ARBA00011484"/>
    </source>
</evidence>
<dbReference type="InterPro" id="IPR000089">
    <property type="entry name" value="Biotin_lipoyl"/>
</dbReference>
<dbReference type="FunFam" id="2.40.50.100:FF:000010">
    <property type="entry name" value="Acetyltransferase component of pyruvate dehydrogenase complex"/>
    <property type="match status" value="1"/>
</dbReference>
<dbReference type="SUPFAM" id="SSF47005">
    <property type="entry name" value="Peripheral subunit-binding domain of 2-oxo acid dehydrogenase complex"/>
    <property type="match status" value="1"/>
</dbReference>
<evidence type="ECO:0000256" key="1">
    <source>
        <dbReference type="ARBA" id="ARBA00001938"/>
    </source>
</evidence>
<comment type="catalytic activity">
    <reaction evidence="6">
        <text>N(6)-[(R)-dihydrolipoyl]-L-lysyl-[protein] + acetyl-CoA = N(6)-[(R)-S(8)-acetyldihydrolipoyl]-L-lysyl-[protein] + CoA</text>
        <dbReference type="Rhea" id="RHEA:17017"/>
        <dbReference type="Rhea" id="RHEA-COMP:10475"/>
        <dbReference type="Rhea" id="RHEA-COMP:10478"/>
        <dbReference type="ChEBI" id="CHEBI:57287"/>
        <dbReference type="ChEBI" id="CHEBI:57288"/>
        <dbReference type="ChEBI" id="CHEBI:83100"/>
        <dbReference type="ChEBI" id="CHEBI:83111"/>
        <dbReference type="EC" id="2.3.1.12"/>
    </reaction>
</comment>
<dbReference type="PROSITE" id="PS00189">
    <property type="entry name" value="LIPOYL"/>
    <property type="match status" value="1"/>
</dbReference>
<dbReference type="Proteomes" id="UP000637906">
    <property type="component" value="Unassembled WGS sequence"/>
</dbReference>
<comment type="caution">
    <text evidence="10">The sequence shown here is derived from an EMBL/GenBank/DDBJ whole genome shotgun (WGS) entry which is preliminary data.</text>
</comment>
<evidence type="ECO:0000256" key="2">
    <source>
        <dbReference type="ARBA" id="ARBA00007317"/>
    </source>
</evidence>
<comment type="cofactor">
    <cofactor evidence="1 7">
        <name>(R)-lipoate</name>
        <dbReference type="ChEBI" id="CHEBI:83088"/>
    </cofactor>
</comment>
<dbReference type="PROSITE" id="PS50968">
    <property type="entry name" value="BIOTINYL_LIPOYL"/>
    <property type="match status" value="1"/>
</dbReference>
<sequence length="385" mass="41912">MPALSPTMSKTGGKIVRWLKNEGDKVKYGEVIAEVETDKAVMEMESADDGIMAKILSPEGISGVPVKQVIAIMASKEEYVSSVDDYIKNLNQSNTQNQNQPSETIEKKVVETSCGKIKASPLAKVIAEKENIDLKSIKGTGPYGRIIKANVLEANNTKSIKNEGIIEVSSMRQVIAQRLLEAKQTIPHFYLTIDCQIDKLLKLREEINSSGSKVTINDFIIKAVALGMEKSPEVNASWAGDKILKYSSVDISVAVALEDGLITPIVKNANQKNISIISKEVKELVSRAKSGKLKPEEFQGGGFTISNLGMFGIKQFSAIINPPQSCIMSVGASEKRPIVVDNKVEIANMVSITLSVDHRTVDGALAARFLSIFKSYIEAPLQMLL</sequence>
<protein>
    <recommendedName>
        <fullName evidence="7">Dihydrolipoamide acetyltransferase component of pyruvate dehydrogenase complex</fullName>
        <ecNumber evidence="7">2.3.1.-</ecNumber>
    </recommendedName>
</protein>
<dbReference type="FunFam" id="3.30.559.10:FF:000003">
    <property type="entry name" value="Acetyltransferase component of pyruvate dehydrogenase complex"/>
    <property type="match status" value="1"/>
</dbReference>
<reference evidence="10 11" key="1">
    <citation type="journal article" date="2021" name="Microb. Ecol.">
        <title>Candidatus Mesenet longicola: Novel Endosymbionts of Brontispa longissima that Induce Cytoplasmic Incompatibility.</title>
        <authorList>
            <person name="Takano S."/>
            <person name="Gotoh Y."/>
            <person name="Hayashi T."/>
        </authorList>
    </citation>
    <scope>NUCLEOTIDE SEQUENCE [LARGE SCALE GENOMIC DNA]</scope>
    <source>
        <strain evidence="10">L5</strain>
    </source>
</reference>
<comment type="subunit">
    <text evidence="3">Forms a 24-polypeptide structural core with octahedral symmetry.</text>
</comment>
<keyword evidence="7" id="KW-0808">Transferase</keyword>
<dbReference type="CDD" id="cd06849">
    <property type="entry name" value="lipoyl_domain"/>
    <property type="match status" value="1"/>
</dbReference>
<keyword evidence="11" id="KW-1185">Reference proteome</keyword>
<evidence type="ECO:0000313" key="11">
    <source>
        <dbReference type="Proteomes" id="UP000637906"/>
    </source>
</evidence>
<dbReference type="InterPro" id="IPR036625">
    <property type="entry name" value="E3-bd_dom_sf"/>
</dbReference>
<keyword evidence="4 7" id="KW-0450">Lipoyl</keyword>
<dbReference type="EC" id="2.3.1.-" evidence="7"/>
<dbReference type="InterPro" id="IPR045257">
    <property type="entry name" value="E2/Pdx1"/>
</dbReference>
<dbReference type="Gene3D" id="4.10.320.10">
    <property type="entry name" value="E3-binding domain"/>
    <property type="match status" value="1"/>
</dbReference>
<evidence type="ECO:0000313" key="10">
    <source>
        <dbReference type="EMBL" id="GHM59285.1"/>
    </source>
</evidence>
<dbReference type="SUPFAM" id="SSF51230">
    <property type="entry name" value="Single hybrid motif"/>
    <property type="match status" value="1"/>
</dbReference>
<dbReference type="GO" id="GO:0045254">
    <property type="term" value="C:pyruvate dehydrogenase complex"/>
    <property type="evidence" value="ECO:0007669"/>
    <property type="project" value="InterPro"/>
</dbReference>